<feature type="compositionally biased region" description="Basic residues" evidence="1">
    <location>
        <begin position="44"/>
        <end position="55"/>
    </location>
</feature>
<accession>A0AAV4VEW5</accession>
<feature type="region of interest" description="Disordered" evidence="1">
    <location>
        <begin position="28"/>
        <end position="68"/>
    </location>
</feature>
<name>A0AAV4VEW5_CAEEX</name>
<dbReference type="Proteomes" id="UP001054945">
    <property type="component" value="Unassembled WGS sequence"/>
</dbReference>
<gene>
    <name evidence="2" type="ORF">CEXT_95591</name>
</gene>
<dbReference type="AlphaFoldDB" id="A0AAV4VEW5"/>
<reference evidence="2 3" key="1">
    <citation type="submission" date="2021-06" db="EMBL/GenBank/DDBJ databases">
        <title>Caerostris extrusa draft genome.</title>
        <authorList>
            <person name="Kono N."/>
            <person name="Arakawa K."/>
        </authorList>
    </citation>
    <scope>NUCLEOTIDE SEQUENCE [LARGE SCALE GENOMIC DNA]</scope>
</reference>
<evidence type="ECO:0000313" key="2">
    <source>
        <dbReference type="EMBL" id="GIY68916.1"/>
    </source>
</evidence>
<evidence type="ECO:0000313" key="3">
    <source>
        <dbReference type="Proteomes" id="UP001054945"/>
    </source>
</evidence>
<protein>
    <submittedName>
        <fullName evidence="2">Uncharacterized protein</fullName>
    </submittedName>
</protein>
<feature type="compositionally biased region" description="Basic and acidic residues" evidence="1">
    <location>
        <begin position="56"/>
        <end position="68"/>
    </location>
</feature>
<evidence type="ECO:0000256" key="1">
    <source>
        <dbReference type="SAM" id="MobiDB-lite"/>
    </source>
</evidence>
<feature type="compositionally biased region" description="Polar residues" evidence="1">
    <location>
        <begin position="28"/>
        <end position="41"/>
    </location>
</feature>
<comment type="caution">
    <text evidence="2">The sequence shown here is derived from an EMBL/GenBank/DDBJ whole genome shotgun (WGS) entry which is preliminary data.</text>
</comment>
<keyword evidence="3" id="KW-1185">Reference proteome</keyword>
<organism evidence="2 3">
    <name type="scientific">Caerostris extrusa</name>
    <name type="common">Bark spider</name>
    <name type="synonym">Caerostris bankana</name>
    <dbReference type="NCBI Taxonomy" id="172846"/>
    <lineage>
        <taxon>Eukaryota</taxon>
        <taxon>Metazoa</taxon>
        <taxon>Ecdysozoa</taxon>
        <taxon>Arthropoda</taxon>
        <taxon>Chelicerata</taxon>
        <taxon>Arachnida</taxon>
        <taxon>Araneae</taxon>
        <taxon>Araneomorphae</taxon>
        <taxon>Entelegynae</taxon>
        <taxon>Araneoidea</taxon>
        <taxon>Araneidae</taxon>
        <taxon>Caerostris</taxon>
    </lineage>
</organism>
<dbReference type="EMBL" id="BPLR01014463">
    <property type="protein sequence ID" value="GIY68916.1"/>
    <property type="molecule type" value="Genomic_DNA"/>
</dbReference>
<sequence>MLSNTSIIVEILSNEKFATEKIEAETSDNYASSSRSQTLAHQGQHYKLKEKRRTPRDKDCAAQPPYKEKRSLGGCGIQFTLEAK</sequence>
<proteinExistence type="predicted"/>